<reference evidence="1 2" key="1">
    <citation type="journal article" date="2012" name="Int. J. Syst. Evol. Microbiol.">
        <title>Flammeovirga pacifica sp. nov., isolated from deep-sea sediment.</title>
        <authorList>
            <person name="Xu H."/>
            <person name="Fu Y."/>
            <person name="Yang N."/>
            <person name="Ding Z."/>
            <person name="Lai Q."/>
            <person name="Zeng R."/>
        </authorList>
    </citation>
    <scope>NUCLEOTIDE SEQUENCE [LARGE SCALE GENOMIC DNA]</scope>
    <source>
        <strain evidence="2">DSM 24597 / LMG 26175 / WPAGA1</strain>
    </source>
</reference>
<dbReference type="AlphaFoldDB" id="A0A1S1YXR7"/>
<accession>A0A1S1YXR7</accession>
<dbReference type="EMBL" id="JRYR02000001">
    <property type="protein sequence ID" value="OHX65802.1"/>
    <property type="molecule type" value="Genomic_DNA"/>
</dbReference>
<dbReference type="Proteomes" id="UP000179797">
    <property type="component" value="Unassembled WGS sequence"/>
</dbReference>
<comment type="caution">
    <text evidence="1">The sequence shown here is derived from an EMBL/GenBank/DDBJ whole genome shotgun (WGS) entry which is preliminary data.</text>
</comment>
<evidence type="ECO:0000313" key="1">
    <source>
        <dbReference type="EMBL" id="OHX65802.1"/>
    </source>
</evidence>
<proteinExistence type="predicted"/>
<name>A0A1S1YXR7_FLAPC</name>
<protein>
    <submittedName>
        <fullName evidence="1">Uncharacterized protein</fullName>
    </submittedName>
</protein>
<keyword evidence="2" id="KW-1185">Reference proteome</keyword>
<evidence type="ECO:0000313" key="2">
    <source>
        <dbReference type="Proteomes" id="UP000179797"/>
    </source>
</evidence>
<sequence>MVCGGSFRGEELKSPKACKDRVAIVGKFKNNQNDSVTGKPVTEETKDAAEIGIYCFNFSSYFKYDFDE</sequence>
<organism evidence="1 2">
    <name type="scientific">Flammeovirga pacifica</name>
    <dbReference type="NCBI Taxonomy" id="915059"/>
    <lineage>
        <taxon>Bacteria</taxon>
        <taxon>Pseudomonadati</taxon>
        <taxon>Bacteroidota</taxon>
        <taxon>Cytophagia</taxon>
        <taxon>Cytophagales</taxon>
        <taxon>Flammeovirgaceae</taxon>
        <taxon>Flammeovirga</taxon>
    </lineage>
</organism>
<gene>
    <name evidence="1" type="ORF">NH26_05275</name>
</gene>